<feature type="region of interest" description="Disordered" evidence="13">
    <location>
        <begin position="700"/>
        <end position="721"/>
    </location>
</feature>
<dbReference type="Proteomes" id="UP001627154">
    <property type="component" value="Unassembled WGS sequence"/>
</dbReference>
<dbReference type="GO" id="GO:0008270">
    <property type="term" value="F:zinc ion binding"/>
    <property type="evidence" value="ECO:0007669"/>
    <property type="project" value="UniProtKB-KW"/>
</dbReference>
<keyword evidence="7" id="KW-0156">Chromatin regulator</keyword>
<feature type="compositionally biased region" description="Low complexity" evidence="13">
    <location>
        <begin position="89"/>
        <end position="111"/>
    </location>
</feature>
<evidence type="ECO:0000256" key="6">
    <source>
        <dbReference type="ARBA" id="ARBA00022833"/>
    </source>
</evidence>
<dbReference type="GO" id="GO:0005634">
    <property type="term" value="C:nucleus"/>
    <property type="evidence" value="ECO:0007669"/>
    <property type="project" value="UniProtKB-SubCell"/>
</dbReference>
<evidence type="ECO:0000256" key="1">
    <source>
        <dbReference type="ARBA" id="ARBA00004123"/>
    </source>
</evidence>
<name>A0ABD2XRP2_9HYME</name>
<keyword evidence="3" id="KW-0479">Metal-binding</keyword>
<evidence type="ECO:0000256" key="9">
    <source>
        <dbReference type="ARBA" id="ARBA00023163"/>
    </source>
</evidence>
<keyword evidence="16" id="KW-1185">Reference proteome</keyword>
<keyword evidence="8" id="KW-0805">Transcription regulation</keyword>
<evidence type="ECO:0000259" key="14">
    <source>
        <dbReference type="PROSITE" id="PS50157"/>
    </source>
</evidence>
<evidence type="ECO:0000256" key="8">
    <source>
        <dbReference type="ARBA" id="ARBA00023015"/>
    </source>
</evidence>
<organism evidence="15 16">
    <name type="scientific">Trichogramma kaykai</name>
    <dbReference type="NCBI Taxonomy" id="54128"/>
    <lineage>
        <taxon>Eukaryota</taxon>
        <taxon>Metazoa</taxon>
        <taxon>Ecdysozoa</taxon>
        <taxon>Arthropoda</taxon>
        <taxon>Hexapoda</taxon>
        <taxon>Insecta</taxon>
        <taxon>Pterygota</taxon>
        <taxon>Neoptera</taxon>
        <taxon>Endopterygota</taxon>
        <taxon>Hymenoptera</taxon>
        <taxon>Apocrita</taxon>
        <taxon>Proctotrupomorpha</taxon>
        <taxon>Chalcidoidea</taxon>
        <taxon>Trichogrammatidae</taxon>
        <taxon>Trichogramma</taxon>
    </lineage>
</organism>
<dbReference type="InterPro" id="IPR036236">
    <property type="entry name" value="Znf_C2H2_sf"/>
</dbReference>
<dbReference type="AlphaFoldDB" id="A0ABD2XRP2"/>
<feature type="compositionally biased region" description="Basic residues" evidence="13">
    <location>
        <begin position="710"/>
        <end position="721"/>
    </location>
</feature>
<keyword evidence="10" id="KW-0539">Nucleus</keyword>
<sequence length="721" mass="79466">MYRVQCGGRKSRSGLFFGRNSFGRLQESRSGVASSCHSDCLSRRNSSSSSSGISLSVSGASSSSSSSSDITEPGSPCGSTGSIDEGVHSSRSSRSSSSTSWHNQQQSTSNTATSPRKSSANSNNNNKSTESQQQQQQQWPWTPPLAVTASSNEAYKNKNQKTEPRHGQLPRQPDDISTTTTGRKTKRQSAIGASSAGVVVLARAQDSSNTASIVIANKKSAQSEEETRKITQFFKAKVKRRRVATKQPYYRCVLNKQGGQLAVDKNLKMTIGNEDNESETLVTDTSDNSGNLEKGMLPPSLPTDHLSMEKARVVLVYEMHDLSHPTYYEDAEMDTSIEKLVIDEDYRQDDEGNVDKISGDTKKAADASSTSLCSVDTTSSVSSTDLDASTTSMSMDIDQTKLEAARRQEVDDILTPPPSDLNISDESLPDALLMPIECSTPEVDVAKKLRFPPRKSHSPKDENKICSWESCEGAFDSSAKLLEHLQTAHIFSQPMNDRYTCMWTSCKVYGKVSCSRKWLEGHVITHAGNKPFSCIVEGCGAKFASQSILNKHVNGHFDDNLAQNTSTGKKSTESTAKMMKKNGKKMRLRKTPYSARVTDHFDPAAMECLKYDLIKMDKSRTQGFLAETPGNAITLTSKIIGKRTRKTGETEVLVQWYPRNIESDEWILESDLSTIKHVPIRKAAQENEEELISLLFKSASETSKSEPRARQNRRKPMRFGL</sequence>
<keyword evidence="5 12" id="KW-0863">Zinc-finger</keyword>
<feature type="domain" description="C2H2-type" evidence="14">
    <location>
        <begin position="464"/>
        <end position="494"/>
    </location>
</feature>
<evidence type="ECO:0000256" key="11">
    <source>
        <dbReference type="ARBA" id="ARBA00037930"/>
    </source>
</evidence>
<protein>
    <recommendedName>
        <fullName evidence="14">C2H2-type domain-containing protein</fullName>
    </recommendedName>
</protein>
<keyword evidence="2" id="KW-0678">Repressor</keyword>
<proteinExistence type="inferred from homology"/>
<feature type="region of interest" description="Disordered" evidence="13">
    <location>
        <begin position="560"/>
        <end position="585"/>
    </location>
</feature>
<feature type="compositionally biased region" description="Polar residues" evidence="13">
    <location>
        <begin position="28"/>
        <end position="37"/>
    </location>
</feature>
<comment type="similarity">
    <text evidence="11">Belongs to the AEBP2/jing C2H2-type zinc-finger family.</text>
</comment>
<evidence type="ECO:0000256" key="2">
    <source>
        <dbReference type="ARBA" id="ARBA00022491"/>
    </source>
</evidence>
<evidence type="ECO:0000256" key="5">
    <source>
        <dbReference type="ARBA" id="ARBA00022771"/>
    </source>
</evidence>
<feature type="compositionally biased region" description="Polar residues" evidence="13">
    <location>
        <begin position="561"/>
        <end position="575"/>
    </location>
</feature>
<dbReference type="InterPro" id="IPR013087">
    <property type="entry name" value="Znf_C2H2_type"/>
</dbReference>
<comment type="subcellular location">
    <subcellularLocation>
        <location evidence="1">Nucleus</location>
    </subcellularLocation>
</comment>
<feature type="region of interest" description="Disordered" evidence="13">
    <location>
        <begin position="278"/>
        <end position="304"/>
    </location>
</feature>
<feature type="region of interest" description="Disordered" evidence="13">
    <location>
        <begin position="27"/>
        <end position="142"/>
    </location>
</feature>
<dbReference type="Pfam" id="PF26014">
    <property type="entry name" value="SH3_AEBP2_C"/>
    <property type="match status" value="1"/>
</dbReference>
<feature type="domain" description="C2H2-type" evidence="14">
    <location>
        <begin position="532"/>
        <end position="561"/>
    </location>
</feature>
<evidence type="ECO:0000256" key="13">
    <source>
        <dbReference type="SAM" id="MobiDB-lite"/>
    </source>
</evidence>
<evidence type="ECO:0000256" key="7">
    <source>
        <dbReference type="ARBA" id="ARBA00022853"/>
    </source>
</evidence>
<dbReference type="PROSITE" id="PS50157">
    <property type="entry name" value="ZINC_FINGER_C2H2_2"/>
    <property type="match status" value="2"/>
</dbReference>
<evidence type="ECO:0000256" key="10">
    <source>
        <dbReference type="ARBA" id="ARBA00023242"/>
    </source>
</evidence>
<feature type="compositionally biased region" description="Polar residues" evidence="13">
    <location>
        <begin position="279"/>
        <end position="291"/>
    </location>
</feature>
<dbReference type="EMBL" id="JBJJXI010000002">
    <property type="protein sequence ID" value="KAL3407992.1"/>
    <property type="molecule type" value="Genomic_DNA"/>
</dbReference>
<keyword evidence="9" id="KW-0804">Transcription</keyword>
<reference evidence="15 16" key="1">
    <citation type="journal article" date="2024" name="bioRxiv">
        <title>A reference genome for Trichogramma kaykai: A tiny desert-dwelling parasitoid wasp with competing sex-ratio distorters.</title>
        <authorList>
            <person name="Culotta J."/>
            <person name="Lindsey A.R."/>
        </authorList>
    </citation>
    <scope>NUCLEOTIDE SEQUENCE [LARGE SCALE GENOMIC DNA]</scope>
    <source>
        <strain evidence="15 16">KSX58</strain>
    </source>
</reference>
<gene>
    <name evidence="15" type="ORF">TKK_000245</name>
</gene>
<feature type="compositionally biased region" description="Low complexity" evidence="13">
    <location>
        <begin position="118"/>
        <end position="138"/>
    </location>
</feature>
<evidence type="ECO:0000256" key="12">
    <source>
        <dbReference type="PROSITE-ProRule" id="PRU00042"/>
    </source>
</evidence>
<dbReference type="PROSITE" id="PS00028">
    <property type="entry name" value="ZINC_FINGER_C2H2_1"/>
    <property type="match status" value="2"/>
</dbReference>
<dbReference type="CDD" id="cd00024">
    <property type="entry name" value="CD_CSD"/>
    <property type="match status" value="1"/>
</dbReference>
<dbReference type="PANTHER" id="PTHR46541">
    <property type="entry name" value="ZINC FINGER PROTEIN AEBP2"/>
    <property type="match status" value="1"/>
</dbReference>
<dbReference type="SUPFAM" id="SSF57667">
    <property type="entry name" value="beta-beta-alpha zinc fingers"/>
    <property type="match status" value="2"/>
</dbReference>
<dbReference type="InterPro" id="IPR059034">
    <property type="entry name" value="SH3_AEBP2_C"/>
</dbReference>
<evidence type="ECO:0000256" key="3">
    <source>
        <dbReference type="ARBA" id="ARBA00022723"/>
    </source>
</evidence>
<comment type="caution">
    <text evidence="15">The sequence shown here is derived from an EMBL/GenBank/DDBJ whole genome shotgun (WGS) entry which is preliminary data.</text>
</comment>
<dbReference type="GO" id="GO:0006325">
    <property type="term" value="P:chromatin organization"/>
    <property type="evidence" value="ECO:0007669"/>
    <property type="project" value="UniProtKB-KW"/>
</dbReference>
<keyword evidence="6" id="KW-0862">Zinc</keyword>
<dbReference type="Gene3D" id="3.30.160.60">
    <property type="entry name" value="Classic Zinc Finger"/>
    <property type="match status" value="2"/>
</dbReference>
<dbReference type="SMART" id="SM00355">
    <property type="entry name" value="ZnF_C2H2"/>
    <property type="match status" value="3"/>
</dbReference>
<keyword evidence="4" id="KW-0677">Repeat</keyword>
<evidence type="ECO:0000313" key="16">
    <source>
        <dbReference type="Proteomes" id="UP001627154"/>
    </source>
</evidence>
<feature type="compositionally biased region" description="Low complexity" evidence="13">
    <location>
        <begin position="46"/>
        <end position="68"/>
    </location>
</feature>
<evidence type="ECO:0000256" key="4">
    <source>
        <dbReference type="ARBA" id="ARBA00022737"/>
    </source>
</evidence>
<accession>A0ABD2XRP2</accession>
<feature type="region of interest" description="Disordered" evidence="13">
    <location>
        <begin position="158"/>
        <end position="194"/>
    </location>
</feature>
<dbReference type="InterPro" id="IPR052130">
    <property type="entry name" value="AEBP2/jing_C2H2-ZnF"/>
</dbReference>
<dbReference type="PANTHER" id="PTHR46541:SF1">
    <property type="entry name" value="ZINC FINGER PROTEIN AEBP2"/>
    <property type="match status" value="1"/>
</dbReference>
<evidence type="ECO:0000313" key="15">
    <source>
        <dbReference type="EMBL" id="KAL3407992.1"/>
    </source>
</evidence>